<dbReference type="Proteomes" id="UP000475117">
    <property type="component" value="Chromosome"/>
</dbReference>
<dbReference type="GO" id="GO:0001514">
    <property type="term" value="P:selenocysteine incorporation"/>
    <property type="evidence" value="ECO:0007669"/>
    <property type="project" value="InterPro"/>
</dbReference>
<dbReference type="GO" id="GO:0005525">
    <property type="term" value="F:GTP binding"/>
    <property type="evidence" value="ECO:0007669"/>
    <property type="project" value="UniProtKB-KW"/>
</dbReference>
<dbReference type="InterPro" id="IPR036388">
    <property type="entry name" value="WH-like_DNA-bd_sf"/>
</dbReference>
<dbReference type="SUPFAM" id="SSF50465">
    <property type="entry name" value="EF-Tu/eEF-1alpha/eIF2-gamma C-terminal domain"/>
    <property type="match status" value="1"/>
</dbReference>
<dbReference type="SUPFAM" id="SSF46785">
    <property type="entry name" value="Winged helix' DNA-binding domain"/>
    <property type="match status" value="1"/>
</dbReference>
<keyword evidence="2" id="KW-0963">Cytoplasm</keyword>
<dbReference type="NCBIfam" id="TIGR00475">
    <property type="entry name" value="selB"/>
    <property type="match status" value="1"/>
</dbReference>
<dbReference type="InterPro" id="IPR027417">
    <property type="entry name" value="P-loop_NTPase"/>
</dbReference>
<dbReference type="InterPro" id="IPR009000">
    <property type="entry name" value="Transl_B-barrel_sf"/>
</dbReference>
<protein>
    <submittedName>
        <fullName evidence="6">Selenocysteine-specific translation elongation factor</fullName>
    </submittedName>
</protein>
<dbReference type="Pfam" id="PF25461">
    <property type="entry name" value="Beta-barrel_SelB"/>
    <property type="match status" value="1"/>
</dbReference>
<dbReference type="EMBL" id="CP066776">
    <property type="protein sequence ID" value="QQL44367.1"/>
    <property type="molecule type" value="Genomic_DNA"/>
</dbReference>
<dbReference type="KEGG" id="soa:G3M56_010790"/>
<evidence type="ECO:0000256" key="3">
    <source>
        <dbReference type="ARBA" id="ARBA00022741"/>
    </source>
</evidence>
<evidence type="ECO:0000313" key="6">
    <source>
        <dbReference type="EMBL" id="QQL44367.1"/>
    </source>
</evidence>
<dbReference type="PANTHER" id="PTHR43721:SF11">
    <property type="entry name" value="SELENOCYSTEINE-SPECIFIC ELONGATION FACTOR"/>
    <property type="match status" value="1"/>
</dbReference>
<evidence type="ECO:0000313" key="7">
    <source>
        <dbReference type="Proteomes" id="UP000475117"/>
    </source>
</evidence>
<evidence type="ECO:0000256" key="2">
    <source>
        <dbReference type="ARBA" id="ARBA00022490"/>
    </source>
</evidence>
<dbReference type="GO" id="GO:0003723">
    <property type="term" value="F:RNA binding"/>
    <property type="evidence" value="ECO:0007669"/>
    <property type="project" value="InterPro"/>
</dbReference>
<dbReference type="SUPFAM" id="SSF50447">
    <property type="entry name" value="Translation proteins"/>
    <property type="match status" value="1"/>
</dbReference>
<organism evidence="6 7">
    <name type="scientific">Sulfuriroseicoccus oceanibius</name>
    <dbReference type="NCBI Taxonomy" id="2707525"/>
    <lineage>
        <taxon>Bacteria</taxon>
        <taxon>Pseudomonadati</taxon>
        <taxon>Verrucomicrobiota</taxon>
        <taxon>Verrucomicrobiia</taxon>
        <taxon>Verrucomicrobiales</taxon>
        <taxon>Verrucomicrobiaceae</taxon>
        <taxon>Sulfuriroseicoccus</taxon>
    </lineage>
</organism>
<evidence type="ECO:0000256" key="1">
    <source>
        <dbReference type="ARBA" id="ARBA00004496"/>
    </source>
</evidence>
<sequence length="654" mass="70715">MSRRFILGTAGHIDHGKSSLVRALTNVDPDRLPEEKRRGMTIELGFAHLTLDDSAGDQIEVGIVDVPGHADFIKNMVAGAAAIDGVLLVVAADDGWMPQSEEHLQILEYLGVRRAVIALTKADLSEDPEFAVEMLRDDLQDSHFAESPIIPVSSTTGAGIATLRDELVRMIESAPLPRDTGKPRLPIDRAFSPTGVGTVVTGTLTRGTLSVGDPVILTPAGTEGSIRGIQNHNASVPAAEASMRTAINLSDIALASSVGKRGAARGQTLTTPRFATTTDTLDVVISRTARHHISASDREVKLGHLGHVHIHHAGSLHRARLVLDVSVQRQIEPGQSAIAQLRFNEPIHAFAGDRFLVRDGSQQHTIAGGEVLHPFGNRRWFHKEEYQHFLAQRVENRDDHGVTAETLVETLVHHDKIISDPSVLDYTDRSDAELNAAIDALESNGIALRTPNGIVDQQWWQKVAAKAEAEVDAFHEAKPELPGIPVLKLQKALGRAAGDDRIFHSLLRHLSTAGIERTGVNVHRAGYTPQLPPAIQPIAEKILQQLDTDPINPPTKKELATAPNEIKALSFLIRQGNVIELDDKCVISTAGYAQIKQAVVAFIEAQGPARAADLKTAAGTTRKIMMPALERLDADGITARDGDFRHLKAPQPTA</sequence>
<dbReference type="GO" id="GO:0003924">
    <property type="term" value="F:GTPase activity"/>
    <property type="evidence" value="ECO:0007669"/>
    <property type="project" value="InterPro"/>
</dbReference>
<dbReference type="Gene3D" id="3.40.50.300">
    <property type="entry name" value="P-loop containing nucleotide triphosphate hydrolases"/>
    <property type="match status" value="1"/>
</dbReference>
<dbReference type="GO" id="GO:0005737">
    <property type="term" value="C:cytoplasm"/>
    <property type="evidence" value="ECO:0007669"/>
    <property type="project" value="UniProtKB-SubCell"/>
</dbReference>
<gene>
    <name evidence="6" type="primary">selB</name>
    <name evidence="6" type="ORF">G3M56_010790</name>
</gene>
<dbReference type="Pfam" id="PF09107">
    <property type="entry name" value="WHD_3rd_SelB"/>
    <property type="match status" value="1"/>
</dbReference>
<dbReference type="Gene3D" id="1.10.10.2770">
    <property type="match status" value="1"/>
</dbReference>
<comment type="subcellular location">
    <subcellularLocation>
        <location evidence="1">Cytoplasm</location>
    </subcellularLocation>
</comment>
<keyword evidence="7" id="KW-1185">Reference proteome</keyword>
<evidence type="ECO:0000256" key="5">
    <source>
        <dbReference type="ARBA" id="ARBA00023134"/>
    </source>
</evidence>
<dbReference type="Pfam" id="PF00009">
    <property type="entry name" value="GTP_EFTU"/>
    <property type="match status" value="1"/>
</dbReference>
<keyword evidence="3" id="KW-0547">Nucleotide-binding</keyword>
<dbReference type="PANTHER" id="PTHR43721">
    <property type="entry name" value="ELONGATION FACTOR TU-RELATED"/>
    <property type="match status" value="1"/>
</dbReference>
<dbReference type="SUPFAM" id="SSF52540">
    <property type="entry name" value="P-loop containing nucleoside triphosphate hydrolases"/>
    <property type="match status" value="1"/>
</dbReference>
<dbReference type="PROSITE" id="PS51722">
    <property type="entry name" value="G_TR_2"/>
    <property type="match status" value="1"/>
</dbReference>
<dbReference type="InterPro" id="IPR036390">
    <property type="entry name" value="WH_DNA-bd_sf"/>
</dbReference>
<evidence type="ECO:0000256" key="4">
    <source>
        <dbReference type="ARBA" id="ARBA00022917"/>
    </source>
</evidence>
<dbReference type="Gene3D" id="1.10.10.10">
    <property type="entry name" value="Winged helix-like DNA-binding domain superfamily/Winged helix DNA-binding domain"/>
    <property type="match status" value="1"/>
</dbReference>
<accession>A0A6B3L7A6</accession>
<keyword evidence="4" id="KW-0648">Protein biosynthesis</keyword>
<dbReference type="InterPro" id="IPR000795">
    <property type="entry name" value="T_Tr_GTP-bd_dom"/>
</dbReference>
<name>A0A6B3L7A6_9BACT</name>
<dbReference type="AlphaFoldDB" id="A0A6B3L7A6"/>
<dbReference type="InterPro" id="IPR050055">
    <property type="entry name" value="EF-Tu_GTPase"/>
</dbReference>
<dbReference type="InterPro" id="IPR031157">
    <property type="entry name" value="G_TR_CS"/>
</dbReference>
<dbReference type="InterPro" id="IPR004535">
    <property type="entry name" value="Transl_elong_SelB"/>
</dbReference>
<dbReference type="InterPro" id="IPR015191">
    <property type="entry name" value="SelB_WHD4"/>
</dbReference>
<dbReference type="InterPro" id="IPR009001">
    <property type="entry name" value="Transl_elong_EF1A/Init_IF2_C"/>
</dbReference>
<dbReference type="Gene3D" id="2.40.30.10">
    <property type="entry name" value="Translation factors"/>
    <property type="match status" value="1"/>
</dbReference>
<keyword evidence="6" id="KW-0251">Elongation factor</keyword>
<dbReference type="CDD" id="cd04171">
    <property type="entry name" value="SelB"/>
    <property type="match status" value="1"/>
</dbReference>
<dbReference type="PROSITE" id="PS00301">
    <property type="entry name" value="G_TR_1"/>
    <property type="match status" value="1"/>
</dbReference>
<reference evidence="6 7" key="1">
    <citation type="submission" date="2020-12" db="EMBL/GenBank/DDBJ databases">
        <title>Sulforoseuscoccus oceanibium gen. nov., sp. nov., a representative of the phylum Verrucomicrobia with special cytoplasmic membrane, and proposal of Sulforoseuscoccusaceae fam. nov.</title>
        <authorList>
            <person name="Xi F."/>
        </authorList>
    </citation>
    <scope>NUCLEOTIDE SEQUENCE [LARGE SCALE GENOMIC DNA]</scope>
    <source>
        <strain evidence="6 7">T37</strain>
    </source>
</reference>
<dbReference type="GO" id="GO:0003746">
    <property type="term" value="F:translation elongation factor activity"/>
    <property type="evidence" value="ECO:0007669"/>
    <property type="project" value="UniProtKB-KW"/>
</dbReference>
<dbReference type="RefSeq" id="WP_164362081.1">
    <property type="nucleotide sequence ID" value="NZ_CP066776.1"/>
</dbReference>
<dbReference type="PRINTS" id="PR00315">
    <property type="entry name" value="ELONGATNFCT"/>
</dbReference>
<proteinExistence type="predicted"/>
<dbReference type="InterPro" id="IPR057335">
    <property type="entry name" value="Beta-barrel_SelB"/>
</dbReference>
<keyword evidence="5" id="KW-0342">GTP-binding</keyword>